<dbReference type="Proteomes" id="UP000262142">
    <property type="component" value="Unassembled WGS sequence"/>
</dbReference>
<keyword evidence="2" id="KW-1185">Reference proteome</keyword>
<gene>
    <name evidence="1" type="ORF">SAMEA104719789_01010</name>
</gene>
<dbReference type="EMBL" id="UNSC01000004">
    <property type="protein sequence ID" value="SZD72895.1"/>
    <property type="molecule type" value="Genomic_DNA"/>
</dbReference>
<reference evidence="1 2" key="1">
    <citation type="submission" date="2018-09" db="EMBL/GenBank/DDBJ databases">
        <authorList>
            <consortium name="Pathogen Informatics"/>
        </authorList>
    </citation>
    <scope>NUCLEOTIDE SEQUENCE [LARGE SCALE GENOMIC DNA]</scope>
    <source>
        <strain evidence="1 2">OH-22767</strain>
    </source>
</reference>
<organism evidence="1 2">
    <name type="scientific">Candidatus Ornithobacterium hominis</name>
    <dbReference type="NCBI Taxonomy" id="2497989"/>
    <lineage>
        <taxon>Bacteria</taxon>
        <taxon>Pseudomonadati</taxon>
        <taxon>Bacteroidota</taxon>
        <taxon>Flavobacteriia</taxon>
        <taxon>Flavobacteriales</taxon>
        <taxon>Weeksellaceae</taxon>
        <taxon>Ornithobacterium</taxon>
    </lineage>
</organism>
<proteinExistence type="predicted"/>
<dbReference type="AlphaFoldDB" id="A0A383TZ70"/>
<accession>A0A383TZ70</accession>
<evidence type="ECO:0000313" key="1">
    <source>
        <dbReference type="EMBL" id="SZD72895.1"/>
    </source>
</evidence>
<name>A0A383TZ70_9FLAO</name>
<sequence>MRSKYQPFISFLLTGIIALIYLVEAGATFSHYYSHEHGHAETCIDHSDCVKDCAHFTKKAEKTCHGHFFNFMPQVSVQKIFFKASIFLETPYSEMIFSLVKQYSSSYKHLFTSRPPPFLV</sequence>
<evidence type="ECO:0000313" key="2">
    <source>
        <dbReference type="Proteomes" id="UP000262142"/>
    </source>
</evidence>
<protein>
    <submittedName>
        <fullName evidence="1">Uncharacterized protein</fullName>
    </submittedName>
</protein>
<dbReference type="RefSeq" id="WP_119059344.1">
    <property type="nucleotide sequence ID" value="NZ_UNSC01000004.1"/>
</dbReference>